<dbReference type="Gene3D" id="3.40.50.300">
    <property type="entry name" value="P-loop containing nucleotide triphosphate hydrolases"/>
    <property type="match status" value="1"/>
</dbReference>
<evidence type="ECO:0000313" key="9">
    <source>
        <dbReference type="Proteomes" id="UP000298517"/>
    </source>
</evidence>
<keyword evidence="7" id="KW-0460">Magnesium</keyword>
<comment type="pathway">
    <text evidence="7">Metabolic intermediate biosynthesis; chorismate biosynthesis; chorismate from D-erythrose 4-phosphate and phosphoenolpyruvate: step 5/7.</text>
</comment>
<evidence type="ECO:0000256" key="5">
    <source>
        <dbReference type="ARBA" id="ARBA00022840"/>
    </source>
</evidence>
<dbReference type="HAMAP" id="MF_00109">
    <property type="entry name" value="Shikimate_kinase"/>
    <property type="match status" value="1"/>
</dbReference>
<evidence type="ECO:0000256" key="7">
    <source>
        <dbReference type="HAMAP-Rule" id="MF_00109"/>
    </source>
</evidence>
<keyword evidence="1 7" id="KW-0028">Amino-acid biosynthesis</keyword>
<dbReference type="UniPathway" id="UPA00053">
    <property type="reaction ID" value="UER00088"/>
</dbReference>
<proteinExistence type="inferred from homology"/>
<dbReference type="GO" id="GO:0004765">
    <property type="term" value="F:shikimate kinase activity"/>
    <property type="evidence" value="ECO:0007669"/>
    <property type="project" value="UniProtKB-UniRule"/>
</dbReference>
<feature type="binding site" evidence="7">
    <location>
        <position position="32"/>
    </location>
    <ligand>
        <name>substrate</name>
    </ligand>
</feature>
<dbReference type="InterPro" id="IPR000623">
    <property type="entry name" value="Shikimate_kinase/TSH1"/>
</dbReference>
<evidence type="ECO:0000256" key="1">
    <source>
        <dbReference type="ARBA" id="ARBA00022605"/>
    </source>
</evidence>
<evidence type="ECO:0000256" key="2">
    <source>
        <dbReference type="ARBA" id="ARBA00022679"/>
    </source>
</evidence>
<feature type="binding site" evidence="7">
    <location>
        <begin position="10"/>
        <end position="15"/>
    </location>
    <ligand>
        <name>ATP</name>
        <dbReference type="ChEBI" id="CHEBI:30616"/>
    </ligand>
</feature>
<dbReference type="RefSeq" id="WP_134246628.1">
    <property type="nucleotide sequence ID" value="NZ_SNQI01000001.1"/>
</dbReference>
<keyword evidence="5 7" id="KW-0067">ATP-binding</keyword>
<name>A0A4Y8AVR4_9FLAO</name>
<keyword evidence="3 7" id="KW-0547">Nucleotide-binding</keyword>
<dbReference type="PRINTS" id="PR01100">
    <property type="entry name" value="SHIKIMTKNASE"/>
</dbReference>
<dbReference type="OrthoDB" id="9800332at2"/>
<feature type="binding site" evidence="7">
    <location>
        <position position="14"/>
    </location>
    <ligand>
        <name>Mg(2+)</name>
        <dbReference type="ChEBI" id="CHEBI:18420"/>
    </ligand>
</feature>
<dbReference type="PANTHER" id="PTHR21087:SF16">
    <property type="entry name" value="SHIKIMATE KINASE 1, CHLOROPLASTIC"/>
    <property type="match status" value="1"/>
</dbReference>
<comment type="function">
    <text evidence="7">Catalyzes the specific phosphorylation of the 3-hydroxyl group of shikimic acid using ATP as a cosubstrate.</text>
</comment>
<gene>
    <name evidence="7" type="primary">aroK</name>
    <name evidence="8" type="ORF">E2488_01850</name>
</gene>
<feature type="binding site" evidence="7">
    <location>
        <position position="118"/>
    </location>
    <ligand>
        <name>ATP</name>
        <dbReference type="ChEBI" id="CHEBI:30616"/>
    </ligand>
</feature>
<dbReference type="GO" id="GO:0005524">
    <property type="term" value="F:ATP binding"/>
    <property type="evidence" value="ECO:0007669"/>
    <property type="project" value="UniProtKB-UniRule"/>
</dbReference>
<sequence length="169" mass="19087">MKIVLLGYMASGKSAVGKQLSEKLNIKFIDLDFYIETYEEASITSIFKTKGEIYFRKIEAKYLEQLLNLPEDCIISLGGGTPCYGTNIDFIKKKSKSFYLNASISTIFNRIKGETSQRPLVATIGEENLMEYIGKHLFERTHFYSEADEIVTVNDKSIATVVEEISALL</sequence>
<organism evidence="8 9">
    <name type="scientific">Gramella jeungdoensis</name>
    <dbReference type="NCBI Taxonomy" id="708091"/>
    <lineage>
        <taxon>Bacteria</taxon>
        <taxon>Pseudomonadati</taxon>
        <taxon>Bacteroidota</taxon>
        <taxon>Flavobacteriia</taxon>
        <taxon>Flavobacteriales</taxon>
        <taxon>Flavobacteriaceae</taxon>
        <taxon>Christiangramia</taxon>
    </lineage>
</organism>
<dbReference type="EMBL" id="SNQI01000001">
    <property type="protein sequence ID" value="TEW76617.1"/>
    <property type="molecule type" value="Genomic_DNA"/>
</dbReference>
<keyword evidence="9" id="KW-1185">Reference proteome</keyword>
<accession>A0A4Y8AVR4</accession>
<keyword evidence="6 7" id="KW-0057">Aromatic amino acid biosynthesis</keyword>
<comment type="caution">
    <text evidence="7">Lacks conserved residue(s) required for the propagation of feature annotation.</text>
</comment>
<keyword evidence="7" id="KW-0963">Cytoplasm</keyword>
<comment type="cofactor">
    <cofactor evidence="7">
        <name>Mg(2+)</name>
        <dbReference type="ChEBI" id="CHEBI:18420"/>
    </cofactor>
    <text evidence="7">Binds 1 Mg(2+) ion per subunit.</text>
</comment>
<comment type="caution">
    <text evidence="8">The sequence shown here is derived from an EMBL/GenBank/DDBJ whole genome shotgun (WGS) entry which is preliminary data.</text>
</comment>
<dbReference type="EC" id="2.7.1.71" evidence="7"/>
<feature type="binding site" evidence="7">
    <location>
        <position position="56"/>
    </location>
    <ligand>
        <name>substrate</name>
    </ligand>
</feature>
<dbReference type="PANTHER" id="PTHR21087">
    <property type="entry name" value="SHIKIMATE KINASE"/>
    <property type="match status" value="1"/>
</dbReference>
<comment type="catalytic activity">
    <reaction evidence="7">
        <text>shikimate + ATP = 3-phosphoshikimate + ADP + H(+)</text>
        <dbReference type="Rhea" id="RHEA:13121"/>
        <dbReference type="ChEBI" id="CHEBI:15378"/>
        <dbReference type="ChEBI" id="CHEBI:30616"/>
        <dbReference type="ChEBI" id="CHEBI:36208"/>
        <dbReference type="ChEBI" id="CHEBI:145989"/>
        <dbReference type="ChEBI" id="CHEBI:456216"/>
        <dbReference type="EC" id="2.7.1.71"/>
    </reaction>
</comment>
<feature type="binding site" evidence="7">
    <location>
        <position position="79"/>
    </location>
    <ligand>
        <name>substrate</name>
    </ligand>
</feature>
<keyword evidence="7" id="KW-0479">Metal-binding</keyword>
<dbReference type="Pfam" id="PF01202">
    <property type="entry name" value="SKI"/>
    <property type="match status" value="1"/>
</dbReference>
<evidence type="ECO:0000256" key="4">
    <source>
        <dbReference type="ARBA" id="ARBA00022777"/>
    </source>
</evidence>
<dbReference type="GO" id="GO:0000287">
    <property type="term" value="F:magnesium ion binding"/>
    <property type="evidence" value="ECO:0007669"/>
    <property type="project" value="UniProtKB-UniRule"/>
</dbReference>
<dbReference type="GO" id="GO:0009423">
    <property type="term" value="P:chorismate biosynthetic process"/>
    <property type="evidence" value="ECO:0007669"/>
    <property type="project" value="UniProtKB-UniRule"/>
</dbReference>
<dbReference type="GO" id="GO:0005829">
    <property type="term" value="C:cytosol"/>
    <property type="evidence" value="ECO:0007669"/>
    <property type="project" value="TreeGrafter"/>
</dbReference>
<feature type="binding site" evidence="7">
    <location>
        <position position="140"/>
    </location>
    <ligand>
        <name>substrate</name>
    </ligand>
</feature>
<reference evidence="8 9" key="1">
    <citation type="journal article" date="2011" name="J. Microbiol.">
        <title>Gramella jeungdoensis sp. nov., isolated from a solar saltern in Korea.</title>
        <authorList>
            <person name="Joung Y."/>
            <person name="Kim H."/>
            <person name="Jang T."/>
            <person name="Ahn T.S."/>
            <person name="Joh K."/>
        </authorList>
    </citation>
    <scope>NUCLEOTIDE SEQUENCE [LARGE SCALE GENOMIC DNA]</scope>
    <source>
        <strain evidence="8 9">KCTC 23123</strain>
    </source>
</reference>
<dbReference type="Proteomes" id="UP000298517">
    <property type="component" value="Unassembled WGS sequence"/>
</dbReference>
<protein>
    <recommendedName>
        <fullName evidence="7">Shikimate kinase</fullName>
        <shortName evidence="7">SK</shortName>
        <ecNumber evidence="7">2.7.1.71</ecNumber>
    </recommendedName>
</protein>
<comment type="subcellular location">
    <subcellularLocation>
        <location evidence="7">Cytoplasm</location>
    </subcellularLocation>
</comment>
<comment type="subunit">
    <text evidence="7">Monomer.</text>
</comment>
<dbReference type="CDD" id="cd00464">
    <property type="entry name" value="SK"/>
    <property type="match status" value="1"/>
</dbReference>
<dbReference type="InterPro" id="IPR031322">
    <property type="entry name" value="Shikimate/glucono_kinase"/>
</dbReference>
<dbReference type="GO" id="GO:0008652">
    <property type="term" value="P:amino acid biosynthetic process"/>
    <property type="evidence" value="ECO:0007669"/>
    <property type="project" value="UniProtKB-KW"/>
</dbReference>
<dbReference type="InterPro" id="IPR027417">
    <property type="entry name" value="P-loop_NTPase"/>
</dbReference>
<dbReference type="SUPFAM" id="SSF52540">
    <property type="entry name" value="P-loop containing nucleoside triphosphate hydrolases"/>
    <property type="match status" value="1"/>
</dbReference>
<evidence type="ECO:0000256" key="6">
    <source>
        <dbReference type="ARBA" id="ARBA00023141"/>
    </source>
</evidence>
<dbReference type="AlphaFoldDB" id="A0A4Y8AVR4"/>
<keyword evidence="2 7" id="KW-0808">Transferase</keyword>
<dbReference type="GO" id="GO:0009073">
    <property type="term" value="P:aromatic amino acid family biosynthetic process"/>
    <property type="evidence" value="ECO:0007669"/>
    <property type="project" value="UniProtKB-KW"/>
</dbReference>
<comment type="similarity">
    <text evidence="7">Belongs to the shikimate kinase family.</text>
</comment>
<evidence type="ECO:0000313" key="8">
    <source>
        <dbReference type="EMBL" id="TEW76617.1"/>
    </source>
</evidence>
<evidence type="ECO:0000256" key="3">
    <source>
        <dbReference type="ARBA" id="ARBA00022741"/>
    </source>
</evidence>
<keyword evidence="4 7" id="KW-0418">Kinase</keyword>